<keyword evidence="2" id="KW-0489">Methyltransferase</keyword>
<dbReference type="OrthoDB" id="5566900at2"/>
<proteinExistence type="predicted"/>
<dbReference type="AlphaFoldDB" id="A0A2T0MW41"/>
<dbReference type="Pfam" id="PF08241">
    <property type="entry name" value="Methyltransf_11"/>
    <property type="match status" value="1"/>
</dbReference>
<dbReference type="Proteomes" id="UP000238312">
    <property type="component" value="Unassembled WGS sequence"/>
</dbReference>
<feature type="domain" description="Methyltransferase type 11" evidence="1">
    <location>
        <begin position="46"/>
        <end position="139"/>
    </location>
</feature>
<dbReference type="InterPro" id="IPR029063">
    <property type="entry name" value="SAM-dependent_MTases_sf"/>
</dbReference>
<keyword evidence="2" id="KW-0808">Transferase</keyword>
<dbReference type="RefSeq" id="WP_106243939.1">
    <property type="nucleotide sequence ID" value="NZ_PVNG01000011.1"/>
</dbReference>
<dbReference type="InterPro" id="IPR013216">
    <property type="entry name" value="Methyltransf_11"/>
</dbReference>
<accession>A0A2T0MW41</accession>
<dbReference type="GO" id="GO:0032259">
    <property type="term" value="P:methylation"/>
    <property type="evidence" value="ECO:0007669"/>
    <property type="project" value="UniProtKB-KW"/>
</dbReference>
<evidence type="ECO:0000313" key="3">
    <source>
        <dbReference type="Proteomes" id="UP000238312"/>
    </source>
</evidence>
<dbReference type="Gene3D" id="3.40.50.150">
    <property type="entry name" value="Vaccinia Virus protein VP39"/>
    <property type="match status" value="1"/>
</dbReference>
<reference evidence="2 3" key="1">
    <citation type="submission" date="2018-03" db="EMBL/GenBank/DDBJ databases">
        <title>Genomic Encyclopedia of Type Strains, Phase III (KMG-III): the genomes of soil and plant-associated and newly described type strains.</title>
        <authorList>
            <person name="Whitman W."/>
        </authorList>
    </citation>
    <scope>NUCLEOTIDE SEQUENCE [LARGE SCALE GENOMIC DNA]</scope>
    <source>
        <strain evidence="2 3">CGMCC 4.7104</strain>
    </source>
</reference>
<dbReference type="SUPFAM" id="SSF53335">
    <property type="entry name" value="S-adenosyl-L-methionine-dependent methyltransferases"/>
    <property type="match status" value="1"/>
</dbReference>
<evidence type="ECO:0000259" key="1">
    <source>
        <dbReference type="Pfam" id="PF08241"/>
    </source>
</evidence>
<dbReference type="PANTHER" id="PTHR43861">
    <property type="entry name" value="TRANS-ACONITATE 2-METHYLTRANSFERASE-RELATED"/>
    <property type="match status" value="1"/>
</dbReference>
<keyword evidence="3" id="KW-1185">Reference proteome</keyword>
<name>A0A2T0MW41_9ACTN</name>
<organism evidence="2 3">
    <name type="scientific">Nonomuraea fuscirosea</name>
    <dbReference type="NCBI Taxonomy" id="1291556"/>
    <lineage>
        <taxon>Bacteria</taxon>
        <taxon>Bacillati</taxon>
        <taxon>Actinomycetota</taxon>
        <taxon>Actinomycetes</taxon>
        <taxon>Streptosporangiales</taxon>
        <taxon>Streptosporangiaceae</taxon>
        <taxon>Nonomuraea</taxon>
    </lineage>
</organism>
<dbReference type="EMBL" id="PVNG01000011">
    <property type="protein sequence ID" value="PRX63176.1"/>
    <property type="molecule type" value="Genomic_DNA"/>
</dbReference>
<protein>
    <submittedName>
        <fullName evidence="2">Methyltransferase family protein</fullName>
    </submittedName>
</protein>
<sequence length="231" mass="25397">MQKATAYHDGLGDFFAERADTSPHNAYTDRPAMLRLAGDVSGARILDVGCGAGHYASELSARGAQVVGIEGSATLLRHARVRLNGHAELVLHDLEEPLAFAADASFDGAVCALVFHHIRNREQLLSELCRVLRPGGWLLMSTSHPTADWDHFGGSYFSHEWSDLVLAGGEHSIHYQRMPLETFLGELLAAGFVLEQLVEPRPTAALREFDEAAYDKLRQAPSFLAVRLRRP</sequence>
<dbReference type="CDD" id="cd02440">
    <property type="entry name" value="AdoMet_MTases"/>
    <property type="match status" value="1"/>
</dbReference>
<dbReference type="GO" id="GO:0008757">
    <property type="term" value="F:S-adenosylmethionine-dependent methyltransferase activity"/>
    <property type="evidence" value="ECO:0007669"/>
    <property type="project" value="InterPro"/>
</dbReference>
<comment type="caution">
    <text evidence="2">The sequence shown here is derived from an EMBL/GenBank/DDBJ whole genome shotgun (WGS) entry which is preliminary data.</text>
</comment>
<evidence type="ECO:0000313" key="2">
    <source>
        <dbReference type="EMBL" id="PRX63176.1"/>
    </source>
</evidence>
<dbReference type="PANTHER" id="PTHR43861:SF1">
    <property type="entry name" value="TRANS-ACONITATE 2-METHYLTRANSFERASE"/>
    <property type="match status" value="1"/>
</dbReference>
<gene>
    <name evidence="2" type="ORF">B0I32_111170</name>
</gene>